<comment type="caution">
    <text evidence="2">The sequence shown here is derived from an EMBL/GenBank/DDBJ whole genome shotgun (WGS) entry which is preliminary data.</text>
</comment>
<sequence>MFYPRKPRASPQCNTRTSEVNGRRQEGEKACTAAAHFRNVLSLELMHVSISATAALTETNKDKHINF</sequence>
<proteinExistence type="predicted"/>
<protein>
    <submittedName>
        <fullName evidence="2">Uncharacterized protein</fullName>
    </submittedName>
</protein>
<organism evidence="2 3">
    <name type="scientific">Agaricus bisporus var. burnettii</name>
    <dbReference type="NCBI Taxonomy" id="192524"/>
    <lineage>
        <taxon>Eukaryota</taxon>
        <taxon>Fungi</taxon>
        <taxon>Dikarya</taxon>
        <taxon>Basidiomycota</taxon>
        <taxon>Agaricomycotina</taxon>
        <taxon>Agaricomycetes</taxon>
        <taxon>Agaricomycetidae</taxon>
        <taxon>Agaricales</taxon>
        <taxon>Agaricineae</taxon>
        <taxon>Agaricaceae</taxon>
        <taxon>Agaricus</taxon>
    </lineage>
</organism>
<feature type="region of interest" description="Disordered" evidence="1">
    <location>
        <begin position="1"/>
        <end position="25"/>
    </location>
</feature>
<reference evidence="2 3" key="1">
    <citation type="journal article" name="Sci. Rep.">
        <title>Telomere-to-telomere assembled and centromere annotated genomes of the two main subspecies of the button mushroom Agaricus bisporus reveal especially polymorphic chromosome ends.</title>
        <authorList>
            <person name="Sonnenberg A.S.M."/>
            <person name="Sedaghat-Telgerd N."/>
            <person name="Lavrijssen B."/>
            <person name="Ohm R.A."/>
            <person name="Hendrickx P.M."/>
            <person name="Scholtmeijer K."/>
            <person name="Baars J.J.P."/>
            <person name="van Peer A."/>
        </authorList>
    </citation>
    <scope>NUCLEOTIDE SEQUENCE [LARGE SCALE GENOMIC DNA]</scope>
    <source>
        <strain evidence="2 3">H119_p4</strain>
    </source>
</reference>
<evidence type="ECO:0000313" key="2">
    <source>
        <dbReference type="EMBL" id="KAF7782259.1"/>
    </source>
</evidence>
<dbReference type="AlphaFoldDB" id="A0A8H7F7W2"/>
<dbReference type="EMBL" id="JABXXO010000003">
    <property type="protein sequence ID" value="KAF7782259.1"/>
    <property type="molecule type" value="Genomic_DNA"/>
</dbReference>
<evidence type="ECO:0000256" key="1">
    <source>
        <dbReference type="SAM" id="MobiDB-lite"/>
    </source>
</evidence>
<evidence type="ECO:0000313" key="3">
    <source>
        <dbReference type="Proteomes" id="UP000629468"/>
    </source>
</evidence>
<gene>
    <name evidence="2" type="ORF">Agabi119p4_1635</name>
</gene>
<accession>A0A8H7F7W2</accession>
<feature type="compositionally biased region" description="Polar residues" evidence="1">
    <location>
        <begin position="11"/>
        <end position="20"/>
    </location>
</feature>
<dbReference type="Proteomes" id="UP000629468">
    <property type="component" value="Unassembled WGS sequence"/>
</dbReference>
<name>A0A8H7F7W2_AGABI</name>